<comment type="caution">
    <text evidence="1">The sequence shown here is derived from an EMBL/GenBank/DDBJ whole genome shotgun (WGS) entry which is preliminary data.</text>
</comment>
<organism evidence="1 2">
    <name type="scientific">Glomus cerebriforme</name>
    <dbReference type="NCBI Taxonomy" id="658196"/>
    <lineage>
        <taxon>Eukaryota</taxon>
        <taxon>Fungi</taxon>
        <taxon>Fungi incertae sedis</taxon>
        <taxon>Mucoromycota</taxon>
        <taxon>Glomeromycotina</taxon>
        <taxon>Glomeromycetes</taxon>
        <taxon>Glomerales</taxon>
        <taxon>Glomeraceae</taxon>
        <taxon>Glomus</taxon>
    </lineage>
</organism>
<dbReference type="AlphaFoldDB" id="A0A397S929"/>
<dbReference type="Proteomes" id="UP000265703">
    <property type="component" value="Unassembled WGS sequence"/>
</dbReference>
<gene>
    <name evidence="1" type="ORF">C1645_838019</name>
</gene>
<reference evidence="1 2" key="1">
    <citation type="submission" date="2018-06" db="EMBL/GenBank/DDBJ databases">
        <title>Comparative genomics reveals the genomic features of Rhizophagus irregularis, R. cerebriforme, R. diaphanum and Gigaspora rosea, and their symbiotic lifestyle signature.</title>
        <authorList>
            <person name="Morin E."/>
            <person name="San Clemente H."/>
            <person name="Chen E.C.H."/>
            <person name="De La Providencia I."/>
            <person name="Hainaut M."/>
            <person name="Kuo A."/>
            <person name="Kohler A."/>
            <person name="Murat C."/>
            <person name="Tang N."/>
            <person name="Roy S."/>
            <person name="Loubradou J."/>
            <person name="Henrissat B."/>
            <person name="Grigoriev I.V."/>
            <person name="Corradi N."/>
            <person name="Roux C."/>
            <person name="Martin F.M."/>
        </authorList>
    </citation>
    <scope>NUCLEOTIDE SEQUENCE [LARGE SCALE GENOMIC DNA]</scope>
    <source>
        <strain evidence="1 2">DAOM 227022</strain>
    </source>
</reference>
<name>A0A397S929_9GLOM</name>
<accession>A0A397S929</accession>
<keyword evidence="2" id="KW-1185">Reference proteome</keyword>
<sequence>MSYLDHNNHVNNNNSMYRSNKPVTDIHHMTILPDLTFTCAVSPPLDDHLPTPISSILMNTSFTNDPLIKKSNKKKKKNSKQELPLVAPTKVISPHVLTDILIDVLKYANNPLEEFMPEDNNIKQSFSIPSEIMNITFNKIINKSIDMIVDQLDSTHLTDSLPNTLMDQLFTRYLMPLSSTSVLDKSHFFTPSHFTPANVDFSLRPLSFDTCIGV</sequence>
<dbReference type="EMBL" id="QKYT01000892">
    <property type="protein sequence ID" value="RIA80815.1"/>
    <property type="molecule type" value="Genomic_DNA"/>
</dbReference>
<evidence type="ECO:0000313" key="2">
    <source>
        <dbReference type="Proteomes" id="UP000265703"/>
    </source>
</evidence>
<evidence type="ECO:0000313" key="1">
    <source>
        <dbReference type="EMBL" id="RIA80815.1"/>
    </source>
</evidence>
<proteinExistence type="predicted"/>
<protein>
    <submittedName>
        <fullName evidence="1">Uncharacterized protein</fullName>
    </submittedName>
</protein>